<proteinExistence type="predicted"/>
<comment type="caution">
    <text evidence="2">The sequence shown here is derived from an EMBL/GenBank/DDBJ whole genome shotgun (WGS) entry which is preliminary data.</text>
</comment>
<evidence type="ECO:0000259" key="1">
    <source>
        <dbReference type="Pfam" id="PF00583"/>
    </source>
</evidence>
<dbReference type="Proteomes" id="UP001562425">
    <property type="component" value="Unassembled WGS sequence"/>
</dbReference>
<dbReference type="SUPFAM" id="SSF55729">
    <property type="entry name" value="Acyl-CoA N-acyltransferases (Nat)"/>
    <property type="match status" value="1"/>
</dbReference>
<sequence length="253" mass="29144">MVWSRPEQPAIPTVYYTFRAKDADSDELISYRVEDLTEYRYDDMIQHFAENFVDDEPLCENRKVSSSDEGMRDMKLFWEWCFSQNMTLVCYKEGSDEIVGANLLGVKTPEKYDWQLQMQSEKEGDILAANEYLTDNFDLFGHYGVDMYLAAFGLSVNRRYRGRGIATEILKARVPLCKAFGIKLTTTNFSAPGSQKAAAKAGFKTDLEVTQIFVIQFPVEWDGLTLKDFIYIQWPKDKKIAAYMLQPQTSTIL</sequence>
<dbReference type="InterPro" id="IPR016181">
    <property type="entry name" value="Acyl_CoA_acyltransferase"/>
</dbReference>
<dbReference type="AlphaFoldDB" id="A0ABD1DLW6"/>
<dbReference type="EMBL" id="JBEHCU010005258">
    <property type="protein sequence ID" value="KAL1400399.1"/>
    <property type="molecule type" value="Genomic_DNA"/>
</dbReference>
<dbReference type="PANTHER" id="PTHR20905">
    <property type="entry name" value="N-ACETYLTRANSFERASE-RELATED"/>
    <property type="match status" value="1"/>
</dbReference>
<dbReference type="Gene3D" id="3.40.630.30">
    <property type="match status" value="1"/>
</dbReference>
<dbReference type="Pfam" id="PF00583">
    <property type="entry name" value="Acetyltransf_1"/>
    <property type="match status" value="1"/>
</dbReference>
<gene>
    <name evidence="2" type="ORF">pipiens_007459</name>
</gene>
<dbReference type="PANTHER" id="PTHR20905:SF32">
    <property type="entry name" value="ARYLALKYLAMINE N-ACETYLTRANSFERASE-LIKE 7, ISOFORM A"/>
    <property type="match status" value="1"/>
</dbReference>
<protein>
    <recommendedName>
        <fullName evidence="1">N-acetyltransferase domain-containing protein</fullName>
    </recommendedName>
</protein>
<reference evidence="2 3" key="1">
    <citation type="submission" date="2024-05" db="EMBL/GenBank/DDBJ databases">
        <title>Culex pipiens pipiens assembly and annotation.</title>
        <authorList>
            <person name="Alout H."/>
            <person name="Durand T."/>
        </authorList>
    </citation>
    <scope>NUCLEOTIDE SEQUENCE [LARGE SCALE GENOMIC DNA]</scope>
    <source>
        <strain evidence="2">HA-2024</strain>
        <tissue evidence="2">Whole body</tissue>
    </source>
</reference>
<evidence type="ECO:0000313" key="3">
    <source>
        <dbReference type="Proteomes" id="UP001562425"/>
    </source>
</evidence>
<organism evidence="2 3">
    <name type="scientific">Culex pipiens pipiens</name>
    <name type="common">Northern house mosquito</name>
    <dbReference type="NCBI Taxonomy" id="38569"/>
    <lineage>
        <taxon>Eukaryota</taxon>
        <taxon>Metazoa</taxon>
        <taxon>Ecdysozoa</taxon>
        <taxon>Arthropoda</taxon>
        <taxon>Hexapoda</taxon>
        <taxon>Insecta</taxon>
        <taxon>Pterygota</taxon>
        <taxon>Neoptera</taxon>
        <taxon>Endopterygota</taxon>
        <taxon>Diptera</taxon>
        <taxon>Nematocera</taxon>
        <taxon>Culicoidea</taxon>
        <taxon>Culicidae</taxon>
        <taxon>Culicinae</taxon>
        <taxon>Culicini</taxon>
        <taxon>Culex</taxon>
        <taxon>Culex</taxon>
    </lineage>
</organism>
<evidence type="ECO:0000313" key="2">
    <source>
        <dbReference type="EMBL" id="KAL1400399.1"/>
    </source>
</evidence>
<feature type="domain" description="N-acetyltransferase" evidence="1">
    <location>
        <begin position="127"/>
        <end position="203"/>
    </location>
</feature>
<keyword evidence="3" id="KW-1185">Reference proteome</keyword>
<accession>A0ABD1DLW6</accession>
<name>A0ABD1DLW6_CULPP</name>
<dbReference type="InterPro" id="IPR000182">
    <property type="entry name" value="GNAT_dom"/>
</dbReference>